<dbReference type="AlphaFoldDB" id="A0A9P5K006"/>
<dbReference type="OrthoDB" id="3217659at2759"/>
<dbReference type="EMBL" id="WHVB01000021">
    <property type="protein sequence ID" value="KAF8472229.1"/>
    <property type="molecule type" value="Genomic_DNA"/>
</dbReference>
<sequence>MTPRRTTLPCLTFLEFHGASEYLEELVARIDLPALCQITIRLFYDILFEIPQFCRFIPRLNVLRSPTWVFVTLSTESVSVFFVQEGKPSNENYFLETSCRRLDWQLSFVTQILNQLSPLLSSVRSLSIKKGYDFLTGEEDVDPIQWLELFQSFANVTQIHVWVKKLVPGIVQSLVADDMTIEVLPELTKLRLSGYHKSPSVAKAAEQFIATRRLSGRTVSLLN</sequence>
<evidence type="ECO:0000313" key="1">
    <source>
        <dbReference type="EMBL" id="KAF8472229.1"/>
    </source>
</evidence>
<gene>
    <name evidence="1" type="ORF">DFH94DRAFT_767437</name>
</gene>
<name>A0A9P5K006_9AGAM</name>
<dbReference type="Proteomes" id="UP000759537">
    <property type="component" value="Unassembled WGS sequence"/>
</dbReference>
<proteinExistence type="predicted"/>
<evidence type="ECO:0000313" key="2">
    <source>
        <dbReference type="Proteomes" id="UP000759537"/>
    </source>
</evidence>
<comment type="caution">
    <text evidence="1">The sequence shown here is derived from an EMBL/GenBank/DDBJ whole genome shotgun (WGS) entry which is preliminary data.</text>
</comment>
<keyword evidence="2" id="KW-1185">Reference proteome</keyword>
<protein>
    <submittedName>
        <fullName evidence="1">Uncharacterized protein</fullName>
    </submittedName>
</protein>
<reference evidence="1" key="2">
    <citation type="journal article" date="2020" name="Nat. Commun.">
        <title>Large-scale genome sequencing of mycorrhizal fungi provides insights into the early evolution of symbiotic traits.</title>
        <authorList>
            <person name="Miyauchi S."/>
            <person name="Kiss E."/>
            <person name="Kuo A."/>
            <person name="Drula E."/>
            <person name="Kohler A."/>
            <person name="Sanchez-Garcia M."/>
            <person name="Morin E."/>
            <person name="Andreopoulos B."/>
            <person name="Barry K.W."/>
            <person name="Bonito G."/>
            <person name="Buee M."/>
            <person name="Carver A."/>
            <person name="Chen C."/>
            <person name="Cichocki N."/>
            <person name="Clum A."/>
            <person name="Culley D."/>
            <person name="Crous P.W."/>
            <person name="Fauchery L."/>
            <person name="Girlanda M."/>
            <person name="Hayes R.D."/>
            <person name="Keri Z."/>
            <person name="LaButti K."/>
            <person name="Lipzen A."/>
            <person name="Lombard V."/>
            <person name="Magnuson J."/>
            <person name="Maillard F."/>
            <person name="Murat C."/>
            <person name="Nolan M."/>
            <person name="Ohm R.A."/>
            <person name="Pangilinan J."/>
            <person name="Pereira M.F."/>
            <person name="Perotto S."/>
            <person name="Peter M."/>
            <person name="Pfister S."/>
            <person name="Riley R."/>
            <person name="Sitrit Y."/>
            <person name="Stielow J.B."/>
            <person name="Szollosi G."/>
            <person name="Zifcakova L."/>
            <person name="Stursova M."/>
            <person name="Spatafora J.W."/>
            <person name="Tedersoo L."/>
            <person name="Vaario L.M."/>
            <person name="Yamada A."/>
            <person name="Yan M."/>
            <person name="Wang P."/>
            <person name="Xu J."/>
            <person name="Bruns T."/>
            <person name="Baldrian P."/>
            <person name="Vilgalys R."/>
            <person name="Dunand C."/>
            <person name="Henrissat B."/>
            <person name="Grigoriev I.V."/>
            <person name="Hibbett D."/>
            <person name="Nagy L.G."/>
            <person name="Martin F.M."/>
        </authorList>
    </citation>
    <scope>NUCLEOTIDE SEQUENCE</scope>
    <source>
        <strain evidence="1">Prilba</strain>
    </source>
</reference>
<organism evidence="1 2">
    <name type="scientific">Russula ochroleuca</name>
    <dbReference type="NCBI Taxonomy" id="152965"/>
    <lineage>
        <taxon>Eukaryota</taxon>
        <taxon>Fungi</taxon>
        <taxon>Dikarya</taxon>
        <taxon>Basidiomycota</taxon>
        <taxon>Agaricomycotina</taxon>
        <taxon>Agaricomycetes</taxon>
        <taxon>Russulales</taxon>
        <taxon>Russulaceae</taxon>
        <taxon>Russula</taxon>
    </lineage>
</organism>
<accession>A0A9P5K006</accession>
<reference evidence="1" key="1">
    <citation type="submission" date="2019-10" db="EMBL/GenBank/DDBJ databases">
        <authorList>
            <consortium name="DOE Joint Genome Institute"/>
            <person name="Kuo A."/>
            <person name="Miyauchi S."/>
            <person name="Kiss E."/>
            <person name="Drula E."/>
            <person name="Kohler A."/>
            <person name="Sanchez-Garcia M."/>
            <person name="Andreopoulos B."/>
            <person name="Barry K.W."/>
            <person name="Bonito G."/>
            <person name="Buee M."/>
            <person name="Carver A."/>
            <person name="Chen C."/>
            <person name="Cichocki N."/>
            <person name="Clum A."/>
            <person name="Culley D."/>
            <person name="Crous P.W."/>
            <person name="Fauchery L."/>
            <person name="Girlanda M."/>
            <person name="Hayes R."/>
            <person name="Keri Z."/>
            <person name="LaButti K."/>
            <person name="Lipzen A."/>
            <person name="Lombard V."/>
            <person name="Magnuson J."/>
            <person name="Maillard F."/>
            <person name="Morin E."/>
            <person name="Murat C."/>
            <person name="Nolan M."/>
            <person name="Ohm R."/>
            <person name="Pangilinan J."/>
            <person name="Pereira M."/>
            <person name="Perotto S."/>
            <person name="Peter M."/>
            <person name="Riley R."/>
            <person name="Sitrit Y."/>
            <person name="Stielow B."/>
            <person name="Szollosi G."/>
            <person name="Zifcakova L."/>
            <person name="Stursova M."/>
            <person name="Spatafora J.W."/>
            <person name="Tedersoo L."/>
            <person name="Vaario L.-M."/>
            <person name="Yamada A."/>
            <person name="Yan M."/>
            <person name="Wang P."/>
            <person name="Xu J."/>
            <person name="Bruns T."/>
            <person name="Baldrian P."/>
            <person name="Vilgalys R."/>
            <person name="Henrissat B."/>
            <person name="Grigoriev I.V."/>
            <person name="Hibbett D."/>
            <person name="Nagy L.G."/>
            <person name="Martin F.M."/>
        </authorList>
    </citation>
    <scope>NUCLEOTIDE SEQUENCE</scope>
    <source>
        <strain evidence="1">Prilba</strain>
    </source>
</reference>